<keyword evidence="8" id="KW-1185">Reference proteome</keyword>
<dbReference type="RefSeq" id="WP_181738669.1">
    <property type="nucleotide sequence ID" value="NZ_JACEMT010000043.1"/>
</dbReference>
<feature type="domain" description="EamA" evidence="6">
    <location>
        <begin position="151"/>
        <end position="276"/>
    </location>
</feature>
<feature type="transmembrane region" description="Helical" evidence="5">
    <location>
        <begin position="70"/>
        <end position="88"/>
    </location>
</feature>
<dbReference type="PANTHER" id="PTHR22911:SF6">
    <property type="entry name" value="SOLUTE CARRIER FAMILY 35 MEMBER G1"/>
    <property type="match status" value="1"/>
</dbReference>
<evidence type="ECO:0000259" key="6">
    <source>
        <dbReference type="Pfam" id="PF00892"/>
    </source>
</evidence>
<evidence type="ECO:0000256" key="4">
    <source>
        <dbReference type="ARBA" id="ARBA00023136"/>
    </source>
</evidence>
<feature type="transmembrane region" description="Helical" evidence="5">
    <location>
        <begin position="6"/>
        <end position="29"/>
    </location>
</feature>
<accession>A0A7W2AAR1</accession>
<feature type="transmembrane region" description="Helical" evidence="5">
    <location>
        <begin position="41"/>
        <end position="58"/>
    </location>
</feature>
<dbReference type="SUPFAM" id="SSF103481">
    <property type="entry name" value="Multidrug resistance efflux transporter EmrE"/>
    <property type="match status" value="2"/>
</dbReference>
<evidence type="ECO:0000256" key="3">
    <source>
        <dbReference type="ARBA" id="ARBA00022989"/>
    </source>
</evidence>
<proteinExistence type="predicted"/>
<evidence type="ECO:0000256" key="1">
    <source>
        <dbReference type="ARBA" id="ARBA00004141"/>
    </source>
</evidence>
<gene>
    <name evidence="7" type="ORF">H1S06_07120</name>
</gene>
<evidence type="ECO:0000313" key="8">
    <source>
        <dbReference type="Proteomes" id="UP000538931"/>
    </source>
</evidence>
<organism evidence="7 8">
    <name type="scientific">Marinobacterium marinum</name>
    <dbReference type="NCBI Taxonomy" id="2756129"/>
    <lineage>
        <taxon>Bacteria</taxon>
        <taxon>Pseudomonadati</taxon>
        <taxon>Pseudomonadota</taxon>
        <taxon>Gammaproteobacteria</taxon>
        <taxon>Oceanospirillales</taxon>
        <taxon>Oceanospirillaceae</taxon>
        <taxon>Marinobacterium</taxon>
    </lineage>
</organism>
<evidence type="ECO:0000256" key="5">
    <source>
        <dbReference type="SAM" id="Phobius"/>
    </source>
</evidence>
<keyword evidence="2 5" id="KW-0812">Transmembrane</keyword>
<feature type="transmembrane region" description="Helical" evidence="5">
    <location>
        <begin position="100"/>
        <end position="118"/>
    </location>
</feature>
<dbReference type="InterPro" id="IPR000620">
    <property type="entry name" value="EamA_dom"/>
</dbReference>
<feature type="transmembrane region" description="Helical" evidence="5">
    <location>
        <begin position="210"/>
        <end position="227"/>
    </location>
</feature>
<evidence type="ECO:0000256" key="2">
    <source>
        <dbReference type="ARBA" id="ARBA00022692"/>
    </source>
</evidence>
<name>A0A7W2AAR1_9GAMM</name>
<feature type="transmembrane region" description="Helical" evidence="5">
    <location>
        <begin position="181"/>
        <end position="198"/>
    </location>
</feature>
<protein>
    <submittedName>
        <fullName evidence="7">DMT family transporter</fullName>
    </submittedName>
</protein>
<dbReference type="Gene3D" id="1.10.3730.20">
    <property type="match status" value="1"/>
</dbReference>
<dbReference type="EMBL" id="JACEMT010000043">
    <property type="protein sequence ID" value="MBA4502136.1"/>
    <property type="molecule type" value="Genomic_DNA"/>
</dbReference>
<keyword evidence="4 5" id="KW-0472">Membrane</keyword>
<keyword evidence="3 5" id="KW-1133">Transmembrane helix</keyword>
<dbReference type="Proteomes" id="UP000538931">
    <property type="component" value="Unassembled WGS sequence"/>
</dbReference>
<dbReference type="GO" id="GO:0016020">
    <property type="term" value="C:membrane"/>
    <property type="evidence" value="ECO:0007669"/>
    <property type="project" value="UniProtKB-SubCell"/>
</dbReference>
<dbReference type="InterPro" id="IPR037185">
    <property type="entry name" value="EmrE-like"/>
</dbReference>
<sequence length="290" mass="32300">MSSSSYSIFVGAGYALATSMVMSLAAVLIKMAAATISIEMIVFFQYLLCTIAMLPWLRQQGFRALHTHRPGLHLIRGLCGWGCFYAYYLALNHIPLIDAALLRNAAPLCVPLWLLLWHGAKLHWISWLPLILGFAGIGLIMQPEGDGLSGWHLIGFIAALALAGSIVTTRELTHTEPVNRILFYYFMISTLTSLPLALSNWQPMQIQDMLYSVMIAGSIWLTMWLYTRSYSHAPASIIAPLSYFGVLFTGFWGWLFWDQIPMPLTWLGCILVICGGVGSVWAGTRLQSKH</sequence>
<evidence type="ECO:0000313" key="7">
    <source>
        <dbReference type="EMBL" id="MBA4502136.1"/>
    </source>
</evidence>
<feature type="transmembrane region" description="Helical" evidence="5">
    <location>
        <begin position="148"/>
        <end position="169"/>
    </location>
</feature>
<reference evidence="7 8" key="1">
    <citation type="submission" date="2020-07" db="EMBL/GenBank/DDBJ databases">
        <title>Bacterium isolated from marien macroalgae.</title>
        <authorList>
            <person name="Zhu K."/>
            <person name="Lu D."/>
            <person name="Du Z."/>
        </authorList>
    </citation>
    <scope>NUCLEOTIDE SEQUENCE [LARGE SCALE GENOMIC DNA]</scope>
    <source>
        <strain evidence="7 8">3-1745</strain>
    </source>
</reference>
<dbReference type="PANTHER" id="PTHR22911">
    <property type="entry name" value="ACYL-MALONYL CONDENSING ENZYME-RELATED"/>
    <property type="match status" value="1"/>
</dbReference>
<feature type="transmembrane region" description="Helical" evidence="5">
    <location>
        <begin position="233"/>
        <end position="257"/>
    </location>
</feature>
<feature type="transmembrane region" description="Helical" evidence="5">
    <location>
        <begin position="124"/>
        <end position="141"/>
    </location>
</feature>
<comment type="caution">
    <text evidence="7">The sequence shown here is derived from an EMBL/GenBank/DDBJ whole genome shotgun (WGS) entry which is preliminary data.</text>
</comment>
<dbReference type="Pfam" id="PF00892">
    <property type="entry name" value="EamA"/>
    <property type="match status" value="2"/>
</dbReference>
<dbReference type="AlphaFoldDB" id="A0A7W2AAR1"/>
<feature type="transmembrane region" description="Helical" evidence="5">
    <location>
        <begin position="264"/>
        <end position="284"/>
    </location>
</feature>
<feature type="domain" description="EamA" evidence="6">
    <location>
        <begin position="11"/>
        <end position="141"/>
    </location>
</feature>
<comment type="subcellular location">
    <subcellularLocation>
        <location evidence="1">Membrane</location>
        <topology evidence="1">Multi-pass membrane protein</topology>
    </subcellularLocation>
</comment>